<keyword evidence="3" id="KW-1185">Reference proteome</keyword>
<dbReference type="Gene3D" id="3.30.70.100">
    <property type="match status" value="1"/>
</dbReference>
<dbReference type="GO" id="GO:0004497">
    <property type="term" value="F:monooxygenase activity"/>
    <property type="evidence" value="ECO:0007669"/>
    <property type="project" value="UniProtKB-KW"/>
</dbReference>
<dbReference type="PROSITE" id="PS51725">
    <property type="entry name" value="ABM"/>
    <property type="match status" value="1"/>
</dbReference>
<dbReference type="PANTHER" id="PTHR33336:SF15">
    <property type="entry name" value="ABM DOMAIN-CONTAINING PROTEIN"/>
    <property type="match status" value="1"/>
</dbReference>
<dbReference type="OrthoDB" id="9812192at2"/>
<dbReference type="InterPro" id="IPR011008">
    <property type="entry name" value="Dimeric_a/b-barrel"/>
</dbReference>
<dbReference type="KEGG" id="rhf:EUB48_03845"/>
<gene>
    <name evidence="2" type="ORF">EUB48_03845</name>
</gene>
<dbReference type="Pfam" id="PF03992">
    <property type="entry name" value="ABM"/>
    <property type="match status" value="1"/>
</dbReference>
<dbReference type="SUPFAM" id="SSF54909">
    <property type="entry name" value="Dimeric alpha+beta barrel"/>
    <property type="match status" value="1"/>
</dbReference>
<protein>
    <submittedName>
        <fullName evidence="2">Antibiotic biosynthesis monooxygenase</fullName>
    </submittedName>
</protein>
<feature type="domain" description="ABM" evidence="1">
    <location>
        <begin position="2"/>
        <end position="91"/>
    </location>
</feature>
<evidence type="ECO:0000313" key="3">
    <source>
        <dbReference type="Proteomes" id="UP000316798"/>
    </source>
</evidence>
<proteinExistence type="predicted"/>
<dbReference type="PANTHER" id="PTHR33336">
    <property type="entry name" value="QUINOL MONOOXYGENASE YGIN-RELATED"/>
    <property type="match status" value="1"/>
</dbReference>
<keyword evidence="2" id="KW-0560">Oxidoreductase</keyword>
<dbReference type="AlphaFoldDB" id="A0A515D7X8"/>
<keyword evidence="2" id="KW-0503">Monooxygenase</keyword>
<sequence>MIHILAKITAQPQAAAAVRDALVELVGHSRKEAGCVSYALYQRGDDPAQFQTVEEWRDAAAADAHMTTPHIGAALAKVGSLLAAPPEIVRFDKLA</sequence>
<name>A0A515D7X8_9BURK</name>
<accession>A0A515D7X8</accession>
<evidence type="ECO:0000259" key="1">
    <source>
        <dbReference type="PROSITE" id="PS51725"/>
    </source>
</evidence>
<organism evidence="2 3">
    <name type="scientific">Rhodoferax sediminis</name>
    <dbReference type="NCBI Taxonomy" id="2509614"/>
    <lineage>
        <taxon>Bacteria</taxon>
        <taxon>Pseudomonadati</taxon>
        <taxon>Pseudomonadota</taxon>
        <taxon>Betaproteobacteria</taxon>
        <taxon>Burkholderiales</taxon>
        <taxon>Comamonadaceae</taxon>
        <taxon>Rhodoferax</taxon>
    </lineage>
</organism>
<dbReference type="InterPro" id="IPR050744">
    <property type="entry name" value="AI-2_Isomerase_LsrG"/>
</dbReference>
<dbReference type="InterPro" id="IPR007138">
    <property type="entry name" value="ABM_dom"/>
</dbReference>
<reference evidence="2 3" key="1">
    <citation type="submission" date="2019-01" db="EMBL/GenBank/DDBJ databases">
        <title>Genomic insights into a novel species Rhodoferax sp.</title>
        <authorList>
            <person name="Jin L."/>
        </authorList>
    </citation>
    <scope>NUCLEOTIDE SEQUENCE [LARGE SCALE GENOMIC DNA]</scope>
    <source>
        <strain evidence="2 3">CHu59-6-5</strain>
    </source>
</reference>
<dbReference type="Proteomes" id="UP000316798">
    <property type="component" value="Chromosome"/>
</dbReference>
<dbReference type="EMBL" id="CP035503">
    <property type="protein sequence ID" value="QDL36522.1"/>
    <property type="molecule type" value="Genomic_DNA"/>
</dbReference>
<evidence type="ECO:0000313" key="2">
    <source>
        <dbReference type="EMBL" id="QDL36522.1"/>
    </source>
</evidence>
<dbReference type="RefSeq" id="WP_142817694.1">
    <property type="nucleotide sequence ID" value="NZ_CP035503.1"/>
</dbReference>